<dbReference type="InterPro" id="IPR024753">
    <property type="entry name" value="AriR"/>
</dbReference>
<sequence length="87" mass="9468">MQTQPIIASLSDKTLENFFSRSGEAMAEEAKLLGDVAQEMLAVGMPLTNKNLIICLIKSLDCAEGVVQADIIRKTLEIVVSHTSDDF</sequence>
<reference evidence="1 2" key="1">
    <citation type="submission" date="2018-10" db="EMBL/GenBank/DDBJ databases">
        <title>Horizontal transference of carbapenem resistance between Klebsiella pneumoniae and Kluyvera ascorbata during abdominal infection: a case report.</title>
        <authorList>
            <person name="Raro O.H.F."/>
            <person name="Lima-Morales D."/>
            <person name="Barth A.L."/>
            <person name="Paim T.G.S."/>
            <person name="Mott M.P."/>
            <person name="Riche C.V.W."/>
            <person name="Teixeira U.F."/>
            <person name="Waechter F."/>
            <person name="Dias C.A.G."/>
        </authorList>
    </citation>
    <scope>NUCLEOTIDE SEQUENCE [LARGE SCALE GENOMIC DNA]</scope>
    <source>
        <strain evidence="1 2">OT2</strain>
    </source>
</reference>
<dbReference type="OrthoDB" id="6424319at2"/>
<dbReference type="AlphaFoldDB" id="A0A378GML3"/>
<gene>
    <name evidence="1" type="ORF">EB837_04580</name>
</gene>
<dbReference type="RefSeq" id="WP_035894024.1">
    <property type="nucleotide sequence ID" value="NZ_AP022665.1"/>
</dbReference>
<organism evidence="1 2">
    <name type="scientific">Kluyvera ascorbata</name>
    <dbReference type="NCBI Taxonomy" id="51288"/>
    <lineage>
        <taxon>Bacteria</taxon>
        <taxon>Pseudomonadati</taxon>
        <taxon>Pseudomonadota</taxon>
        <taxon>Gammaproteobacteria</taxon>
        <taxon>Enterobacterales</taxon>
        <taxon>Enterobacteriaceae</taxon>
        <taxon>Kluyvera</taxon>
    </lineage>
</organism>
<dbReference type="Pfam" id="PF10798">
    <property type="entry name" value="YmgB"/>
    <property type="match status" value="1"/>
</dbReference>
<dbReference type="GO" id="GO:0071468">
    <property type="term" value="P:cellular response to acidic pH"/>
    <property type="evidence" value="ECO:0007669"/>
    <property type="project" value="InterPro"/>
</dbReference>
<accession>A0A378GML3</accession>
<comment type="caution">
    <text evidence="1">The sequence shown here is derived from an EMBL/GenBank/DDBJ whole genome shotgun (WGS) entry which is preliminary data.</text>
</comment>
<proteinExistence type="predicted"/>
<dbReference type="Gene3D" id="1.20.5.5260">
    <property type="match status" value="1"/>
</dbReference>
<protein>
    <submittedName>
        <fullName evidence="1">Two-component-system connector protein AriR</fullName>
    </submittedName>
</protein>
<name>A0A378GML3_9ENTR</name>
<evidence type="ECO:0000313" key="2">
    <source>
        <dbReference type="Proteomes" id="UP000268051"/>
    </source>
</evidence>
<evidence type="ECO:0000313" key="1">
    <source>
        <dbReference type="EMBL" id="ROU17193.1"/>
    </source>
</evidence>
<dbReference type="EMBL" id="RHFN01000003">
    <property type="protein sequence ID" value="ROU17193.1"/>
    <property type="molecule type" value="Genomic_DNA"/>
</dbReference>
<dbReference type="Proteomes" id="UP000268051">
    <property type="component" value="Unassembled WGS sequence"/>
</dbReference>